<dbReference type="AlphaFoldDB" id="A0ABD3Q487"/>
<dbReference type="Proteomes" id="UP001530315">
    <property type="component" value="Unassembled WGS sequence"/>
</dbReference>
<dbReference type="PANTHER" id="PTHR13255">
    <property type="entry name" value="ATAXIN-10"/>
    <property type="match status" value="1"/>
</dbReference>
<evidence type="ECO:0000259" key="4">
    <source>
        <dbReference type="Pfam" id="PF09759"/>
    </source>
</evidence>
<dbReference type="Pfam" id="PF09759">
    <property type="entry name" value="Atx10homo_assoc"/>
    <property type="match status" value="1"/>
</dbReference>
<dbReference type="InterPro" id="IPR051374">
    <property type="entry name" value="Ataxin-10/CTR86_families"/>
</dbReference>
<protein>
    <recommendedName>
        <fullName evidence="4">Ataxin-10 domain-containing protein</fullName>
    </recommendedName>
</protein>
<keyword evidence="2" id="KW-0131">Cell cycle</keyword>
<keyword evidence="6" id="KW-1185">Reference proteome</keyword>
<feature type="region of interest" description="Disordered" evidence="3">
    <location>
        <begin position="1"/>
        <end position="51"/>
    </location>
</feature>
<comment type="caution">
    <text evidence="5">The sequence shown here is derived from an EMBL/GenBank/DDBJ whole genome shotgun (WGS) entry which is preliminary data.</text>
</comment>
<proteinExistence type="predicted"/>
<evidence type="ECO:0000313" key="6">
    <source>
        <dbReference type="Proteomes" id="UP001530315"/>
    </source>
</evidence>
<dbReference type="EMBL" id="JALLAZ020000452">
    <property type="protein sequence ID" value="KAL3794812.1"/>
    <property type="molecule type" value="Genomic_DNA"/>
</dbReference>
<evidence type="ECO:0000256" key="1">
    <source>
        <dbReference type="ARBA" id="ARBA00022618"/>
    </source>
</evidence>
<evidence type="ECO:0000256" key="3">
    <source>
        <dbReference type="SAM" id="MobiDB-lite"/>
    </source>
</evidence>
<name>A0ABD3Q487_9STRA</name>
<evidence type="ECO:0000313" key="5">
    <source>
        <dbReference type="EMBL" id="KAL3794812.1"/>
    </source>
</evidence>
<feature type="region of interest" description="Disordered" evidence="3">
    <location>
        <begin position="1014"/>
        <end position="1037"/>
    </location>
</feature>
<accession>A0ABD3Q487</accession>
<reference evidence="5 6" key="1">
    <citation type="submission" date="2024-10" db="EMBL/GenBank/DDBJ databases">
        <title>Updated reference genomes for cyclostephanoid diatoms.</title>
        <authorList>
            <person name="Roberts W.R."/>
            <person name="Alverson A.J."/>
        </authorList>
    </citation>
    <scope>NUCLEOTIDE SEQUENCE [LARGE SCALE GENOMIC DNA]</scope>
    <source>
        <strain evidence="5 6">AJA276-08</strain>
    </source>
</reference>
<gene>
    <name evidence="5" type="ORF">ACHAW5_005233</name>
</gene>
<feature type="domain" description="Ataxin-10" evidence="4">
    <location>
        <begin position="942"/>
        <end position="1017"/>
    </location>
</feature>
<organism evidence="5 6">
    <name type="scientific">Stephanodiscus triporus</name>
    <dbReference type="NCBI Taxonomy" id="2934178"/>
    <lineage>
        <taxon>Eukaryota</taxon>
        <taxon>Sar</taxon>
        <taxon>Stramenopiles</taxon>
        <taxon>Ochrophyta</taxon>
        <taxon>Bacillariophyta</taxon>
        <taxon>Coscinodiscophyceae</taxon>
        <taxon>Thalassiosirophycidae</taxon>
        <taxon>Stephanodiscales</taxon>
        <taxon>Stephanodiscaceae</taxon>
        <taxon>Stephanodiscus</taxon>
    </lineage>
</organism>
<dbReference type="InterPro" id="IPR019156">
    <property type="entry name" value="Ataxin-10_domain"/>
</dbReference>
<evidence type="ECO:0000256" key="2">
    <source>
        <dbReference type="ARBA" id="ARBA00023306"/>
    </source>
</evidence>
<keyword evidence="1" id="KW-0132">Cell division</keyword>
<dbReference type="GO" id="GO:0051301">
    <property type="term" value="P:cell division"/>
    <property type="evidence" value="ECO:0007669"/>
    <property type="project" value="UniProtKB-KW"/>
</dbReference>
<sequence>MSSSPEEFVPEKMIISTKRNGRRRGKGAGGGGGRATETGGDEDDGGGKAHSSAFSDSVVFYEFDQKFDGPMIDADESALYDEIDGLYPHEHEGGKVVSDRHDSVLSSSYSHSNGYGSLMRSNTSSMPQSMLGSTLLTDYESLAESSNDGTLAEMIARMEERMKSSATSISEAGHEDHGVRRHGSIVGGRTLSEMSFEEQRELFAPNRSPGSLVIDLDSDEGADELDQSCTHRGGKEAIAYYSPVNAFVNTHDDKIVSSVDWSSLSKSCKLAKTAFRDSASGQNVVKNMFMSHLRPLTAVLTLFARRHCGRANQNEEPVSLAVIKAHTTEAKRALQFALSCLALHCMEDAQPGQKSSQSSNEGDEVEIYRIARELRQDLQEAVVKGFTPDDEHCEFRASRHYYGLQIPLVEIIHSDRSCQSFEESDTMPVASDDDDRAEYVSSIERGKQRVRVLAARLLCNIVTDSPMAAEIVLRDVPFSPNPDLIEMRMTGLVLGSRERANQGIADNNVICWSDLVATSAKVHTSDVKGGRGDLSEDREVLDAVAAALHNLLTSLEARESLLELVDEMKRREMAKKRHEEHNETATLRQKGCPIRDSFLDEEEHCAKPVDLWFEVASDGVLLNGLLRSILPAKAILIQSAFRMEHKSLSQPKFISPASPEDVSDSATEWITLILERIASRGLLQQMLRSVGGMSNSVTPEQVILVSCIRQAVDAYHSTGGTGGSAKSVGMAVTTRPHPLWGRADHSAGGQSSSASDSRTAVPVLLSLANEVEEIRLRADALRQGQCAELYDGEKDCTTRIIADLCDILALSLGRHAGHNNSGSGNIWKSKCFIADARSVLGRETSLISSCCKDLGRILDRALADNAGRKARELMLSPQDQQTAIMMVRLIGNIVYQCRYNQDILRITPIPMLEVEVAASKSASSKLAFFNATPRTNNGLPTERTGLHVILSATSLAHACFTLREWCIVAIRNAVEGNDANAETVRRLEANQVLSDTPELRQIGVKIDMDAKGNVRVKRRAPGQEPSDSDTDKVINWA</sequence>
<dbReference type="PANTHER" id="PTHR13255:SF0">
    <property type="entry name" value="ATAXIN-10"/>
    <property type="match status" value="1"/>
</dbReference>